<feature type="transmembrane region" description="Helical" evidence="8">
    <location>
        <begin position="101"/>
        <end position="123"/>
    </location>
</feature>
<dbReference type="GO" id="GO:0016020">
    <property type="term" value="C:membrane"/>
    <property type="evidence" value="ECO:0007669"/>
    <property type="project" value="TreeGrafter"/>
</dbReference>
<organism evidence="10 11">
    <name type="scientific">Telmatospirillum siberiense</name>
    <dbReference type="NCBI Taxonomy" id="382514"/>
    <lineage>
        <taxon>Bacteria</taxon>
        <taxon>Pseudomonadati</taxon>
        <taxon>Pseudomonadota</taxon>
        <taxon>Alphaproteobacteria</taxon>
        <taxon>Rhodospirillales</taxon>
        <taxon>Rhodospirillaceae</taxon>
        <taxon>Telmatospirillum</taxon>
    </lineage>
</organism>
<evidence type="ECO:0000256" key="4">
    <source>
        <dbReference type="ARBA" id="ARBA00022833"/>
    </source>
</evidence>
<keyword evidence="3 6" id="KW-0378">Hydrolase</keyword>
<keyword evidence="8" id="KW-1133">Transmembrane helix</keyword>
<evidence type="ECO:0000313" key="10">
    <source>
        <dbReference type="EMBL" id="PKU22249.1"/>
    </source>
</evidence>
<dbReference type="InterPro" id="IPR001915">
    <property type="entry name" value="Peptidase_M48"/>
</dbReference>
<keyword evidence="4 6" id="KW-0862">Zinc</keyword>
<dbReference type="AlphaFoldDB" id="A0A2N3PPA3"/>
<dbReference type="PANTHER" id="PTHR22726">
    <property type="entry name" value="METALLOENDOPEPTIDASE OMA1"/>
    <property type="match status" value="1"/>
</dbReference>
<proteinExistence type="inferred from homology"/>
<evidence type="ECO:0000256" key="6">
    <source>
        <dbReference type="RuleBase" id="RU003983"/>
    </source>
</evidence>
<evidence type="ECO:0000256" key="7">
    <source>
        <dbReference type="SAM" id="MobiDB-lite"/>
    </source>
</evidence>
<evidence type="ECO:0000313" key="11">
    <source>
        <dbReference type="Proteomes" id="UP000233293"/>
    </source>
</evidence>
<comment type="caution">
    <text evidence="10">The sequence shown here is derived from an EMBL/GenBank/DDBJ whole genome shotgun (WGS) entry which is preliminary data.</text>
</comment>
<evidence type="ECO:0000256" key="5">
    <source>
        <dbReference type="ARBA" id="ARBA00023049"/>
    </source>
</evidence>
<comment type="similarity">
    <text evidence="6">Belongs to the peptidase M48 family.</text>
</comment>
<evidence type="ECO:0000256" key="1">
    <source>
        <dbReference type="ARBA" id="ARBA00022670"/>
    </source>
</evidence>
<dbReference type="Pfam" id="PF01435">
    <property type="entry name" value="Peptidase_M48"/>
    <property type="match status" value="1"/>
</dbReference>
<dbReference type="GO" id="GO:0004222">
    <property type="term" value="F:metalloendopeptidase activity"/>
    <property type="evidence" value="ECO:0007669"/>
    <property type="project" value="InterPro"/>
</dbReference>
<keyword evidence="11" id="KW-1185">Reference proteome</keyword>
<sequence>MGASGIFTNRKTNARVEADLRIVGNSLEIRDPRDKILLAQWAYADMTPARPLRPGRPIRKLRIICHNDSEAHLLIEDPDLITLLQKANHALRPPRKPLPPWLFKVAAGAGGVLLLALLLQLAAAAAGPLSRMLPVSWEAAANQRLADHLLRSFGGACTGPGGQAALDVLGQRFDRDAARGLPVHLKAVKTPAIDVYAVPKATILVTAGMVGDVETPDQLAAVIALQLAHLDLRHTAEQITRRTDVGLLFLAASDIAPTFAKGSLGHLVRLDYDPPEEIEAIDLAQKLLQKADISIQALGSYFRLQELHQRARKQPSDFQTHHPIPAKRQDPQGIQPFTRPALTDREWQSLRNICS</sequence>
<dbReference type="RefSeq" id="WP_101252908.1">
    <property type="nucleotide sequence ID" value="NZ_PIUM01000035.1"/>
</dbReference>
<keyword evidence="8" id="KW-0472">Membrane</keyword>
<evidence type="ECO:0000256" key="3">
    <source>
        <dbReference type="ARBA" id="ARBA00022801"/>
    </source>
</evidence>
<reference evidence="11" key="1">
    <citation type="submission" date="2017-12" db="EMBL/GenBank/DDBJ databases">
        <title>Draft genome sequence of Telmatospirillum siberiense 26-4b1T, an acidotolerant peatland alphaproteobacterium potentially involved in sulfur cycling.</title>
        <authorList>
            <person name="Hausmann B."/>
            <person name="Pjevac P."/>
            <person name="Schreck K."/>
            <person name="Herbold C.W."/>
            <person name="Daims H."/>
            <person name="Wagner M."/>
            <person name="Pester M."/>
            <person name="Loy A."/>
        </authorList>
    </citation>
    <scope>NUCLEOTIDE SEQUENCE [LARGE SCALE GENOMIC DNA]</scope>
    <source>
        <strain evidence="11">26-4b1</strain>
    </source>
</reference>
<protein>
    <recommendedName>
        <fullName evidence="9">Peptidase M48 domain-containing protein</fullName>
    </recommendedName>
</protein>
<accession>A0A2N3PPA3</accession>
<keyword evidence="2" id="KW-0479">Metal-binding</keyword>
<gene>
    <name evidence="10" type="ORF">CWS72_22540</name>
</gene>
<keyword evidence="5 6" id="KW-0482">Metalloprotease</keyword>
<evidence type="ECO:0000259" key="9">
    <source>
        <dbReference type="Pfam" id="PF01435"/>
    </source>
</evidence>
<name>A0A2N3PPA3_9PROT</name>
<dbReference type="GO" id="GO:0046872">
    <property type="term" value="F:metal ion binding"/>
    <property type="evidence" value="ECO:0007669"/>
    <property type="project" value="UniProtKB-KW"/>
</dbReference>
<evidence type="ECO:0000256" key="2">
    <source>
        <dbReference type="ARBA" id="ARBA00022723"/>
    </source>
</evidence>
<dbReference type="OrthoDB" id="9810445at2"/>
<keyword evidence="8" id="KW-0812">Transmembrane</keyword>
<dbReference type="GO" id="GO:0051603">
    <property type="term" value="P:proteolysis involved in protein catabolic process"/>
    <property type="evidence" value="ECO:0007669"/>
    <property type="project" value="TreeGrafter"/>
</dbReference>
<feature type="domain" description="Peptidase M48" evidence="9">
    <location>
        <begin position="183"/>
        <end position="328"/>
    </location>
</feature>
<dbReference type="EMBL" id="PIUM01000035">
    <property type="protein sequence ID" value="PKU22249.1"/>
    <property type="molecule type" value="Genomic_DNA"/>
</dbReference>
<feature type="region of interest" description="Disordered" evidence="7">
    <location>
        <begin position="312"/>
        <end position="334"/>
    </location>
</feature>
<dbReference type="PANTHER" id="PTHR22726:SF1">
    <property type="entry name" value="METALLOENDOPEPTIDASE OMA1, MITOCHONDRIAL"/>
    <property type="match status" value="1"/>
</dbReference>
<keyword evidence="1 6" id="KW-0645">Protease</keyword>
<evidence type="ECO:0000256" key="8">
    <source>
        <dbReference type="SAM" id="Phobius"/>
    </source>
</evidence>
<comment type="cofactor">
    <cofactor evidence="6">
        <name>Zn(2+)</name>
        <dbReference type="ChEBI" id="CHEBI:29105"/>
    </cofactor>
    <text evidence="6">Binds 1 zinc ion per subunit.</text>
</comment>
<dbReference type="InterPro" id="IPR051156">
    <property type="entry name" value="Mito/Outer_Membr_Metalloprot"/>
</dbReference>
<dbReference type="Proteomes" id="UP000233293">
    <property type="component" value="Unassembled WGS sequence"/>
</dbReference>